<evidence type="ECO:0000256" key="6">
    <source>
        <dbReference type="PROSITE-ProRule" id="PRU00782"/>
    </source>
</evidence>
<dbReference type="STRING" id="8022.A0A060Z6G1"/>
<dbReference type="GO" id="GO:0016459">
    <property type="term" value="C:myosin complex"/>
    <property type="evidence" value="ECO:0007669"/>
    <property type="project" value="UniProtKB-KW"/>
</dbReference>
<dbReference type="Gene3D" id="3.40.850.10">
    <property type="entry name" value="Kinesin motor domain"/>
    <property type="match status" value="1"/>
</dbReference>
<evidence type="ECO:0000313" key="8">
    <source>
        <dbReference type="EMBL" id="CDQ99606.1"/>
    </source>
</evidence>
<dbReference type="GO" id="GO:0051015">
    <property type="term" value="F:actin filament binding"/>
    <property type="evidence" value="ECO:0007669"/>
    <property type="project" value="TreeGrafter"/>
</dbReference>
<evidence type="ECO:0000256" key="1">
    <source>
        <dbReference type="ARBA" id="ARBA00022741"/>
    </source>
</evidence>
<reference evidence="8" key="1">
    <citation type="journal article" date="2014" name="Nat. Commun.">
        <title>The rainbow trout genome provides novel insights into evolution after whole-genome duplication in vertebrates.</title>
        <authorList>
            <person name="Berthelot C."/>
            <person name="Brunet F."/>
            <person name="Chalopin D."/>
            <person name="Juanchich A."/>
            <person name="Bernard M."/>
            <person name="Noel B."/>
            <person name="Bento P."/>
            <person name="Da Silva C."/>
            <person name="Labadie K."/>
            <person name="Alberti A."/>
            <person name="Aury J.M."/>
            <person name="Louis A."/>
            <person name="Dehais P."/>
            <person name="Bardou P."/>
            <person name="Montfort J."/>
            <person name="Klopp C."/>
            <person name="Cabau C."/>
            <person name="Gaspin C."/>
            <person name="Thorgaard G.H."/>
            <person name="Boussaha M."/>
            <person name="Quillet E."/>
            <person name="Guyomard R."/>
            <person name="Galiana D."/>
            <person name="Bobe J."/>
            <person name="Volff J.N."/>
            <person name="Genet C."/>
            <person name="Wincker P."/>
            <person name="Jaillon O."/>
            <person name="Roest Crollius H."/>
            <person name="Guiguen Y."/>
        </authorList>
    </citation>
    <scope>NUCLEOTIDE SEQUENCE [LARGE SCALE GENOMIC DNA]</scope>
</reference>
<evidence type="ECO:0000313" key="9">
    <source>
        <dbReference type="Proteomes" id="UP000193380"/>
    </source>
</evidence>
<dbReference type="InterPro" id="IPR001609">
    <property type="entry name" value="Myosin_head_motor_dom-like"/>
</dbReference>
<dbReference type="PANTHER" id="PTHR13140">
    <property type="entry name" value="MYOSIN"/>
    <property type="match status" value="1"/>
</dbReference>
<sequence>MVIIAVIINDIMNCKLTRWWVVVVLDRVNHVFFSREGPRPHPCRASGGDFGVWRERLVRAVVRGILGCASIQPCLDLDRFLIKEPCLSLSEHPEASKLVMSYVAAVCGRGQEVNKVKEQLLQSNPVLEAFGNAKTVRNDNSSRFVSIPFLSLCCPDTNSEVWRCFDGLLQ</sequence>
<feature type="domain" description="Myosin motor" evidence="7">
    <location>
        <begin position="1"/>
        <end position="170"/>
    </location>
</feature>
<dbReference type="PaxDb" id="8022-A0A060Z6G1"/>
<evidence type="ECO:0000256" key="2">
    <source>
        <dbReference type="ARBA" id="ARBA00022840"/>
    </source>
</evidence>
<keyword evidence="1" id="KW-0547">Nucleotide-binding</keyword>
<evidence type="ECO:0000256" key="5">
    <source>
        <dbReference type="ARBA" id="ARBA00023203"/>
    </source>
</evidence>
<reference evidence="8" key="2">
    <citation type="submission" date="2014-03" db="EMBL/GenBank/DDBJ databases">
        <authorList>
            <person name="Genoscope - CEA"/>
        </authorList>
    </citation>
    <scope>NUCLEOTIDE SEQUENCE</scope>
</reference>
<dbReference type="GO" id="GO:0006897">
    <property type="term" value="P:endocytosis"/>
    <property type="evidence" value="ECO:0007669"/>
    <property type="project" value="TreeGrafter"/>
</dbReference>
<keyword evidence="5 6" id="KW-0009">Actin-binding</keyword>
<dbReference type="Proteomes" id="UP000193380">
    <property type="component" value="Unassembled WGS sequence"/>
</dbReference>
<protein>
    <recommendedName>
        <fullName evidence="7">Myosin motor domain-containing protein</fullName>
    </recommendedName>
</protein>
<dbReference type="PANTHER" id="PTHR13140:SF802">
    <property type="entry name" value="UNCONVENTIONAL MYOSIN-IB ISOFORM X1"/>
    <property type="match status" value="1"/>
</dbReference>
<comment type="caution">
    <text evidence="6">Lacks conserved residue(s) required for the propagation of feature annotation.</text>
</comment>
<dbReference type="PROSITE" id="PS51456">
    <property type="entry name" value="MYOSIN_MOTOR"/>
    <property type="match status" value="1"/>
</dbReference>
<dbReference type="GO" id="GO:0005886">
    <property type="term" value="C:plasma membrane"/>
    <property type="evidence" value="ECO:0007669"/>
    <property type="project" value="TreeGrafter"/>
</dbReference>
<dbReference type="SUPFAM" id="SSF52540">
    <property type="entry name" value="P-loop containing nucleoside triphosphate hydrolases"/>
    <property type="match status" value="1"/>
</dbReference>
<keyword evidence="4" id="KW-0505">Motor protein</keyword>
<dbReference type="GO" id="GO:0005737">
    <property type="term" value="C:cytoplasm"/>
    <property type="evidence" value="ECO:0007669"/>
    <property type="project" value="TreeGrafter"/>
</dbReference>
<dbReference type="Pfam" id="PF00063">
    <property type="entry name" value="Myosin_head"/>
    <property type="match status" value="1"/>
</dbReference>
<dbReference type="InterPro" id="IPR027417">
    <property type="entry name" value="P-loop_NTPase"/>
</dbReference>
<name>A0A060Z6G1_ONCMY</name>
<keyword evidence="3 6" id="KW-0518">Myosin</keyword>
<evidence type="ECO:0000259" key="7">
    <source>
        <dbReference type="PROSITE" id="PS51456"/>
    </source>
</evidence>
<dbReference type="GO" id="GO:0030048">
    <property type="term" value="P:actin filament-based movement"/>
    <property type="evidence" value="ECO:0007669"/>
    <property type="project" value="TreeGrafter"/>
</dbReference>
<dbReference type="GO" id="GO:0005902">
    <property type="term" value="C:microvillus"/>
    <property type="evidence" value="ECO:0007669"/>
    <property type="project" value="TreeGrafter"/>
</dbReference>
<dbReference type="EMBL" id="FR948413">
    <property type="protein sequence ID" value="CDQ99606.1"/>
    <property type="molecule type" value="Genomic_DNA"/>
</dbReference>
<dbReference type="GO" id="GO:0005524">
    <property type="term" value="F:ATP binding"/>
    <property type="evidence" value="ECO:0007669"/>
    <property type="project" value="UniProtKB-KW"/>
</dbReference>
<keyword evidence="2" id="KW-0067">ATP-binding</keyword>
<gene>
    <name evidence="8" type="ORF">GSONMT00015182001</name>
</gene>
<dbReference type="AlphaFoldDB" id="A0A060Z6G1"/>
<organism evidence="8 9">
    <name type="scientific">Oncorhynchus mykiss</name>
    <name type="common">Rainbow trout</name>
    <name type="synonym">Salmo gairdneri</name>
    <dbReference type="NCBI Taxonomy" id="8022"/>
    <lineage>
        <taxon>Eukaryota</taxon>
        <taxon>Metazoa</taxon>
        <taxon>Chordata</taxon>
        <taxon>Craniata</taxon>
        <taxon>Vertebrata</taxon>
        <taxon>Euteleostomi</taxon>
        <taxon>Actinopterygii</taxon>
        <taxon>Neopterygii</taxon>
        <taxon>Teleostei</taxon>
        <taxon>Protacanthopterygii</taxon>
        <taxon>Salmoniformes</taxon>
        <taxon>Salmonidae</taxon>
        <taxon>Salmoninae</taxon>
        <taxon>Oncorhynchus</taxon>
    </lineage>
</organism>
<comment type="similarity">
    <text evidence="6">Belongs to the TRAFAC class myosin-kinesin ATPase superfamily. Myosin family.</text>
</comment>
<dbReference type="GO" id="GO:0007015">
    <property type="term" value="P:actin filament organization"/>
    <property type="evidence" value="ECO:0007669"/>
    <property type="project" value="TreeGrafter"/>
</dbReference>
<dbReference type="GO" id="GO:0000146">
    <property type="term" value="F:microfilament motor activity"/>
    <property type="evidence" value="ECO:0007669"/>
    <property type="project" value="TreeGrafter"/>
</dbReference>
<dbReference type="InterPro" id="IPR036961">
    <property type="entry name" value="Kinesin_motor_dom_sf"/>
</dbReference>
<evidence type="ECO:0000256" key="4">
    <source>
        <dbReference type="ARBA" id="ARBA00023175"/>
    </source>
</evidence>
<proteinExistence type="inferred from homology"/>
<accession>A0A060Z6G1</accession>
<evidence type="ECO:0000256" key="3">
    <source>
        <dbReference type="ARBA" id="ARBA00023123"/>
    </source>
</evidence>
<dbReference type="GO" id="GO:0005903">
    <property type="term" value="C:brush border"/>
    <property type="evidence" value="ECO:0007669"/>
    <property type="project" value="TreeGrafter"/>
</dbReference>